<feature type="compositionally biased region" description="Acidic residues" evidence="1">
    <location>
        <begin position="364"/>
        <end position="374"/>
    </location>
</feature>
<accession>A0A5E4TYT0</accession>
<evidence type="ECO:0000313" key="3">
    <source>
        <dbReference type="Proteomes" id="UP000406256"/>
    </source>
</evidence>
<dbReference type="RefSeq" id="WP_150668412.1">
    <property type="nucleotide sequence ID" value="NZ_CABPSB010000004.1"/>
</dbReference>
<organism evidence="2 3">
    <name type="scientific">Pandoraea anhela</name>
    <dbReference type="NCBI Taxonomy" id="2508295"/>
    <lineage>
        <taxon>Bacteria</taxon>
        <taxon>Pseudomonadati</taxon>
        <taxon>Pseudomonadota</taxon>
        <taxon>Betaproteobacteria</taxon>
        <taxon>Burkholderiales</taxon>
        <taxon>Burkholderiaceae</taxon>
        <taxon>Pandoraea</taxon>
    </lineage>
</organism>
<evidence type="ECO:0000256" key="1">
    <source>
        <dbReference type="SAM" id="MobiDB-lite"/>
    </source>
</evidence>
<gene>
    <name evidence="2" type="ORF">PAN31108_01687</name>
</gene>
<proteinExistence type="predicted"/>
<feature type="region of interest" description="Disordered" evidence="1">
    <location>
        <begin position="358"/>
        <end position="387"/>
    </location>
</feature>
<sequence>MPALPSVSSYAASPYAPYTPSSTAQASSLFLSPIGSVHLAAFADEFDSARVLRAVAEPRPREQCHTVLPQASPVEVQVEGRTVMHLHSEPDRVAFLNENRVSAVWIEMLGAARAVAGCPTDVRPGQVGADVADRMSCLGVGAGELRRADAPPLSNADAVDALDADRVRDVALPVDTSEFATVEALSLPSVYLREPGFEPGTMAALEYDLGWRALAPSWRSVMPSVDEGVWASDPNTQLFCAVGRAVLPHLATYESGQLVDEICARIVSFHMHAGGLVDCLANVTQTVERMSADGQPTSVSAIEIADFMRECAGADWRDSIIGKEGEDALTRRRQACSETSTLASTSAASPASAAVCASSVPVADSEDRDADDESASSQRVRRSRASL</sequence>
<protein>
    <submittedName>
        <fullName evidence="2">Uncharacterized protein</fullName>
    </submittedName>
</protein>
<dbReference type="OrthoDB" id="8937291at2"/>
<name>A0A5E4TYT0_9BURK</name>
<keyword evidence="3" id="KW-1185">Reference proteome</keyword>
<evidence type="ECO:0000313" key="2">
    <source>
        <dbReference type="EMBL" id="VVD92392.1"/>
    </source>
</evidence>
<dbReference type="EMBL" id="CABPSB010000004">
    <property type="protein sequence ID" value="VVD92392.1"/>
    <property type="molecule type" value="Genomic_DNA"/>
</dbReference>
<dbReference type="AlphaFoldDB" id="A0A5E4TYT0"/>
<dbReference type="Proteomes" id="UP000406256">
    <property type="component" value="Unassembled WGS sequence"/>
</dbReference>
<reference evidence="2 3" key="1">
    <citation type="submission" date="2019-08" db="EMBL/GenBank/DDBJ databases">
        <authorList>
            <person name="Peeters C."/>
        </authorList>
    </citation>
    <scope>NUCLEOTIDE SEQUENCE [LARGE SCALE GENOMIC DNA]</scope>
    <source>
        <strain evidence="2 3">LMG 31108</strain>
    </source>
</reference>